<dbReference type="Proteomes" id="UP000886893">
    <property type="component" value="Unassembled WGS sequence"/>
</dbReference>
<dbReference type="SUPFAM" id="SSF53474">
    <property type="entry name" value="alpha/beta-Hydrolases"/>
    <property type="match status" value="1"/>
</dbReference>
<gene>
    <name evidence="1" type="ORF">IAD04_05765</name>
</gene>
<sequence length="194" mass="22010">MKIKTVIFISGLGGDAGMTYVPSLREFCESKGYVFYAPHMPSFEEGITYAKYEKSFESLIKSENITNFENVLLIGQSAGTNFVVKYLAEKPMKIGGYISCAGFRFPPDKVSLDKFSSLKSFYPTNKQYEIFKNLPFKKYSIFGGKDCFFTTENLSKYADDIGSEKIFDKNGLHGTISENVKIHKLLHKVIEEKF</sequence>
<dbReference type="InterPro" id="IPR029058">
    <property type="entry name" value="AB_hydrolase_fold"/>
</dbReference>
<dbReference type="EMBL" id="DVKI01000181">
    <property type="protein sequence ID" value="HIT17859.1"/>
    <property type="molecule type" value="Genomic_DNA"/>
</dbReference>
<dbReference type="Gene3D" id="3.40.50.1820">
    <property type="entry name" value="alpha/beta hydrolase"/>
    <property type="match status" value="1"/>
</dbReference>
<reference evidence="1" key="2">
    <citation type="journal article" date="2021" name="PeerJ">
        <title>Extensive microbial diversity within the chicken gut microbiome revealed by metagenomics and culture.</title>
        <authorList>
            <person name="Gilroy R."/>
            <person name="Ravi A."/>
            <person name="Getino M."/>
            <person name="Pursley I."/>
            <person name="Horton D.L."/>
            <person name="Alikhan N.F."/>
            <person name="Baker D."/>
            <person name="Gharbi K."/>
            <person name="Hall N."/>
            <person name="Watson M."/>
            <person name="Adriaenssens E.M."/>
            <person name="Foster-Nyarko E."/>
            <person name="Jarju S."/>
            <person name="Secka A."/>
            <person name="Antonio M."/>
            <person name="Oren A."/>
            <person name="Chaudhuri R.R."/>
            <person name="La Ragione R."/>
            <person name="Hildebrand F."/>
            <person name="Pallen M.J."/>
        </authorList>
    </citation>
    <scope>NUCLEOTIDE SEQUENCE</scope>
    <source>
        <strain evidence="1">14508</strain>
    </source>
</reference>
<name>A0A9D1KAL5_9FIRM</name>
<reference evidence="1" key="1">
    <citation type="submission" date="2020-10" db="EMBL/GenBank/DDBJ databases">
        <authorList>
            <person name="Gilroy R."/>
        </authorList>
    </citation>
    <scope>NUCLEOTIDE SEQUENCE</scope>
    <source>
        <strain evidence="1">14508</strain>
    </source>
</reference>
<proteinExistence type="predicted"/>
<evidence type="ECO:0000313" key="1">
    <source>
        <dbReference type="EMBL" id="HIT17859.1"/>
    </source>
</evidence>
<evidence type="ECO:0000313" key="2">
    <source>
        <dbReference type="Proteomes" id="UP000886893"/>
    </source>
</evidence>
<accession>A0A9D1KAL5</accession>
<comment type="caution">
    <text evidence="1">The sequence shown here is derived from an EMBL/GenBank/DDBJ whole genome shotgun (WGS) entry which is preliminary data.</text>
</comment>
<organism evidence="1 2">
    <name type="scientific">Candidatus Caccosoma faecigallinarum</name>
    <dbReference type="NCBI Taxonomy" id="2840720"/>
    <lineage>
        <taxon>Bacteria</taxon>
        <taxon>Bacillati</taxon>
        <taxon>Bacillota</taxon>
        <taxon>Bacillota incertae sedis</taxon>
        <taxon>Candidatus Caccosoma</taxon>
    </lineage>
</organism>
<dbReference type="AlphaFoldDB" id="A0A9D1KAL5"/>
<protein>
    <submittedName>
        <fullName evidence="1">Alpha/beta hydrolase</fullName>
    </submittedName>
</protein>
<keyword evidence="1" id="KW-0378">Hydrolase</keyword>
<dbReference type="GO" id="GO:0016787">
    <property type="term" value="F:hydrolase activity"/>
    <property type="evidence" value="ECO:0007669"/>
    <property type="project" value="UniProtKB-KW"/>
</dbReference>